<accession>A0ABS3H191</accession>
<gene>
    <name evidence="1" type="ORF">JZO69_13020</name>
</gene>
<dbReference type="RefSeq" id="WP_207113298.1">
    <property type="nucleotide sequence ID" value="NZ_JAFLWD010000033.1"/>
</dbReference>
<comment type="caution">
    <text evidence="1">The sequence shown here is derived from an EMBL/GenBank/DDBJ whole genome shotgun (WGS) entry which is preliminary data.</text>
</comment>
<evidence type="ECO:0000313" key="2">
    <source>
        <dbReference type="Proteomes" id="UP000664632"/>
    </source>
</evidence>
<proteinExistence type="predicted"/>
<keyword evidence="2" id="KW-1185">Reference proteome</keyword>
<dbReference type="Proteomes" id="UP000664632">
    <property type="component" value="Unassembled WGS sequence"/>
</dbReference>
<name>A0ABS3H191_9ENTE</name>
<evidence type="ECO:0008006" key="3">
    <source>
        <dbReference type="Google" id="ProtNLM"/>
    </source>
</evidence>
<organism evidence="1 2">
    <name type="scientific">Candidatus Enterococcus ikei</name>
    <dbReference type="NCBI Taxonomy" id="2815326"/>
    <lineage>
        <taxon>Bacteria</taxon>
        <taxon>Bacillati</taxon>
        <taxon>Bacillota</taxon>
        <taxon>Bacilli</taxon>
        <taxon>Lactobacillales</taxon>
        <taxon>Enterococcaceae</taxon>
        <taxon>Enterococcus</taxon>
    </lineage>
</organism>
<protein>
    <recommendedName>
        <fullName evidence="3">WxL domain-containing protein</fullName>
    </recommendedName>
</protein>
<reference evidence="1 2" key="1">
    <citation type="submission" date="2021-03" db="EMBL/GenBank/DDBJ databases">
        <title>Enterococcal diversity collection.</title>
        <authorList>
            <person name="Gilmore M.S."/>
            <person name="Schwartzman J."/>
            <person name="Van Tyne D."/>
            <person name="Martin M."/>
            <person name="Earl A.M."/>
            <person name="Manson A.L."/>
            <person name="Straub T."/>
            <person name="Salamzade R."/>
            <person name="Saavedra J."/>
            <person name="Lebreton F."/>
            <person name="Prichula J."/>
            <person name="Schaufler K."/>
            <person name="Gaca A."/>
            <person name="Sgardioli B."/>
            <person name="Wagenaar J."/>
            <person name="Strong T."/>
        </authorList>
    </citation>
    <scope>NUCLEOTIDE SEQUENCE [LARGE SCALE GENOMIC DNA]</scope>
    <source>
        <strain evidence="1 2">DIV0869a</strain>
    </source>
</reference>
<sequence>MERIIIKKISLTVAGIAVVGILGLGQSAYADETSASVNVNSGGIKISQATDITFNDVTISKEAATVTEKEKSSISIEDLRGESSKGWRLTAKLKDENFKGMALNISPEVISNTAVEKAGITANLNSHEQPIAYVADTDIKYTNFT</sequence>
<dbReference type="EMBL" id="JAFLWD010000033">
    <property type="protein sequence ID" value="MBO0441286.1"/>
    <property type="molecule type" value="Genomic_DNA"/>
</dbReference>
<evidence type="ECO:0000313" key="1">
    <source>
        <dbReference type="EMBL" id="MBO0441286.1"/>
    </source>
</evidence>